<proteinExistence type="predicted"/>
<reference evidence="1 2" key="1">
    <citation type="submission" date="2016-11" db="EMBL/GenBank/DDBJ databases">
        <authorList>
            <consortium name="Pathogen Informatics"/>
        </authorList>
    </citation>
    <scope>NUCLEOTIDE SEQUENCE [LARGE SCALE GENOMIC DNA]</scope>
    <source>
        <strain evidence="1 2">104</strain>
    </source>
</reference>
<name>A0AB38D0S3_9MYCO</name>
<protein>
    <submittedName>
        <fullName evidence="1">Uncharacterized protein</fullName>
    </submittedName>
</protein>
<organism evidence="1 2">
    <name type="scientific">Mycobacteroides abscessus subsp. abscessus</name>
    <dbReference type="NCBI Taxonomy" id="1185650"/>
    <lineage>
        <taxon>Bacteria</taxon>
        <taxon>Bacillati</taxon>
        <taxon>Actinomycetota</taxon>
        <taxon>Actinomycetes</taxon>
        <taxon>Mycobacteriales</taxon>
        <taxon>Mycobacteriaceae</taxon>
        <taxon>Mycobacteroides</taxon>
        <taxon>Mycobacteroides abscessus</taxon>
    </lineage>
</organism>
<dbReference type="AlphaFoldDB" id="A0AB38D0S3"/>
<evidence type="ECO:0000313" key="2">
    <source>
        <dbReference type="Proteomes" id="UP000185210"/>
    </source>
</evidence>
<evidence type="ECO:0000313" key="1">
    <source>
        <dbReference type="EMBL" id="SIB18784.1"/>
    </source>
</evidence>
<dbReference type="RefSeq" id="WP_074292938.1">
    <property type="nucleotide sequence ID" value="NZ_FSFF01000001.1"/>
</dbReference>
<accession>A0AB38D0S3</accession>
<dbReference type="Proteomes" id="UP000185210">
    <property type="component" value="Unassembled WGS sequence"/>
</dbReference>
<dbReference type="EMBL" id="FSHM01000004">
    <property type="protein sequence ID" value="SIB18784.1"/>
    <property type="molecule type" value="Genomic_DNA"/>
</dbReference>
<sequence>METLKTPGTQLPFHYSNGHVTVALEDGRYLLIVAGPDTLVASPKSAWVQTVEERNEMADRLLEALLTGTTLDCFTAS</sequence>
<gene>
    <name evidence="1" type="ORF">SAMEA2070301_03151</name>
</gene>
<comment type="caution">
    <text evidence="1">The sequence shown here is derived from an EMBL/GenBank/DDBJ whole genome shotgun (WGS) entry which is preliminary data.</text>
</comment>